<reference evidence="9 10" key="1">
    <citation type="journal article" date="2015" name="Genome Announc.">
        <title>Expanding the biotechnology potential of lactobacilli through comparative genomics of 213 strains and associated genera.</title>
        <authorList>
            <person name="Sun Z."/>
            <person name="Harris H.M."/>
            <person name="McCann A."/>
            <person name="Guo C."/>
            <person name="Argimon S."/>
            <person name="Zhang W."/>
            <person name="Yang X."/>
            <person name="Jeffery I.B."/>
            <person name="Cooney J.C."/>
            <person name="Kagawa T.F."/>
            <person name="Liu W."/>
            <person name="Song Y."/>
            <person name="Salvetti E."/>
            <person name="Wrobel A."/>
            <person name="Rasinkangas P."/>
            <person name="Parkhill J."/>
            <person name="Rea M.C."/>
            <person name="O'Sullivan O."/>
            <person name="Ritari J."/>
            <person name="Douillard F.P."/>
            <person name="Paul Ross R."/>
            <person name="Yang R."/>
            <person name="Briner A.E."/>
            <person name="Felis G.E."/>
            <person name="de Vos W.M."/>
            <person name="Barrangou R."/>
            <person name="Klaenhammer T.R."/>
            <person name="Caufield P.W."/>
            <person name="Cui Y."/>
            <person name="Zhang H."/>
            <person name="O'Toole P.W."/>
        </authorList>
    </citation>
    <scope>NUCLEOTIDE SEQUENCE [LARGE SCALE GENOMIC DNA]</scope>
    <source>
        <strain evidence="9 10">DSM 15429</strain>
    </source>
</reference>
<evidence type="ECO:0000256" key="1">
    <source>
        <dbReference type="ARBA" id="ARBA00004651"/>
    </source>
</evidence>
<dbReference type="Gene3D" id="1.20.1720.10">
    <property type="entry name" value="Multidrug resistance protein D"/>
    <property type="match status" value="1"/>
</dbReference>
<dbReference type="EMBL" id="AZFC01000015">
    <property type="protein sequence ID" value="KRL48573.1"/>
    <property type="molecule type" value="Genomic_DNA"/>
</dbReference>
<keyword evidence="2" id="KW-0813">Transport</keyword>
<dbReference type="Proteomes" id="UP000051835">
    <property type="component" value="Unassembled WGS sequence"/>
</dbReference>
<evidence type="ECO:0000256" key="2">
    <source>
        <dbReference type="ARBA" id="ARBA00022448"/>
    </source>
</evidence>
<dbReference type="InterPro" id="IPR011701">
    <property type="entry name" value="MFS"/>
</dbReference>
<evidence type="ECO:0000256" key="5">
    <source>
        <dbReference type="ARBA" id="ARBA00022989"/>
    </source>
</evidence>
<feature type="transmembrane region" description="Helical" evidence="7">
    <location>
        <begin position="360"/>
        <end position="382"/>
    </location>
</feature>
<feature type="transmembrane region" description="Helical" evidence="7">
    <location>
        <begin position="52"/>
        <end position="72"/>
    </location>
</feature>
<proteinExistence type="predicted"/>
<dbReference type="NCBIfam" id="TIGR00711">
    <property type="entry name" value="efflux_EmrB"/>
    <property type="match status" value="1"/>
</dbReference>
<sequence>MQKQAKISHSVVIVALVIVFGAMAPLLDSTMMNIAINNLVTSLHSTVTTVQWTITCYLLATGVAVPFSSWFLNKFDGRNVFLAGEILFGVGSILSAVSPNIQLLIAARLVQGFAGGMIMPLLTTLLVQTAGPAVMGQMMATVGLPMILGPLFGPIIGGVIIKFLSWRWIFWVNVPVVLISIILIIWQMPHYPAQDRTAKLDFVGITLLIVTSSSLIYGLVAAAHRANFTNSTTLAYGTIGLVALLGYLGWAAWRREYAVLPLNLFKFRSFNGAGLGLFIAGTVLNGAMLLLPLYFQNVQHASVIVAALALLPQGLGMLVSRGIAGRLTDSLGARYVVLASALIAFSGTLPFYWFDQHTNYWLIAIVLFVRGIGAGGILMPLMADAFTGMQASQISAATIGSRIIQNVGSAFGSALVTTVVMAYSNAQVATFERKLKTGAFHVNSAHLNAFATAHLTAIRTAAFQNGFLLVALAALAICLPTLLLTNKHHKA</sequence>
<keyword evidence="3" id="KW-1003">Cell membrane</keyword>
<keyword evidence="6 7" id="KW-0472">Membrane</keyword>
<dbReference type="InterPro" id="IPR036259">
    <property type="entry name" value="MFS_trans_sf"/>
</dbReference>
<feature type="transmembrane region" description="Helical" evidence="7">
    <location>
        <begin position="335"/>
        <end position="354"/>
    </location>
</feature>
<dbReference type="PROSITE" id="PS50850">
    <property type="entry name" value="MFS"/>
    <property type="match status" value="1"/>
</dbReference>
<feature type="transmembrane region" description="Helical" evidence="7">
    <location>
        <begin position="139"/>
        <end position="162"/>
    </location>
</feature>
<dbReference type="PATRIC" id="fig|1423805.4.peg.1058"/>
<dbReference type="Pfam" id="PF07690">
    <property type="entry name" value="MFS_1"/>
    <property type="match status" value="1"/>
</dbReference>
<feature type="transmembrane region" description="Helical" evidence="7">
    <location>
        <begin position="7"/>
        <end position="27"/>
    </location>
</feature>
<feature type="transmembrane region" description="Helical" evidence="7">
    <location>
        <begin position="168"/>
        <end position="188"/>
    </location>
</feature>
<keyword evidence="5 7" id="KW-1133">Transmembrane helix</keyword>
<protein>
    <submittedName>
        <fullName evidence="9">Transport protein</fullName>
    </submittedName>
</protein>
<dbReference type="RefSeq" id="WP_056963657.1">
    <property type="nucleotide sequence ID" value="NZ_AZFC01000015.1"/>
</dbReference>
<comment type="caution">
    <text evidence="9">The sequence shown here is derived from an EMBL/GenBank/DDBJ whole genome shotgun (WGS) entry which is preliminary data.</text>
</comment>
<feature type="transmembrane region" description="Helical" evidence="7">
    <location>
        <begin position="200"/>
        <end position="222"/>
    </location>
</feature>
<evidence type="ECO:0000313" key="9">
    <source>
        <dbReference type="EMBL" id="KRL48573.1"/>
    </source>
</evidence>
<evidence type="ECO:0000256" key="6">
    <source>
        <dbReference type="ARBA" id="ARBA00023136"/>
    </source>
</evidence>
<feature type="transmembrane region" description="Helical" evidence="7">
    <location>
        <begin position="301"/>
        <end position="323"/>
    </location>
</feature>
<evidence type="ECO:0000259" key="8">
    <source>
        <dbReference type="PROSITE" id="PS50850"/>
    </source>
</evidence>
<gene>
    <name evidence="9" type="ORF">FD37_GL001031</name>
</gene>
<evidence type="ECO:0000313" key="10">
    <source>
        <dbReference type="Proteomes" id="UP000051835"/>
    </source>
</evidence>
<evidence type="ECO:0000256" key="3">
    <source>
        <dbReference type="ARBA" id="ARBA00022475"/>
    </source>
</evidence>
<name>A0A0R1QV14_9LACO</name>
<dbReference type="AlphaFoldDB" id="A0A0R1QV14"/>
<dbReference type="SUPFAM" id="SSF103473">
    <property type="entry name" value="MFS general substrate transporter"/>
    <property type="match status" value="1"/>
</dbReference>
<dbReference type="GO" id="GO:0005886">
    <property type="term" value="C:plasma membrane"/>
    <property type="evidence" value="ECO:0007669"/>
    <property type="project" value="UniProtKB-SubCell"/>
</dbReference>
<feature type="transmembrane region" description="Helical" evidence="7">
    <location>
        <begin position="403"/>
        <end position="423"/>
    </location>
</feature>
<feature type="domain" description="Major facilitator superfamily (MFS) profile" evidence="8">
    <location>
        <begin position="14"/>
        <end position="489"/>
    </location>
</feature>
<feature type="transmembrane region" description="Helical" evidence="7">
    <location>
        <begin position="103"/>
        <end position="127"/>
    </location>
</feature>
<dbReference type="PANTHER" id="PTHR23501">
    <property type="entry name" value="MAJOR FACILITATOR SUPERFAMILY"/>
    <property type="match status" value="1"/>
</dbReference>
<dbReference type="InterPro" id="IPR004638">
    <property type="entry name" value="EmrB-like"/>
</dbReference>
<accession>A0A0R1QV14</accession>
<dbReference type="InterPro" id="IPR020846">
    <property type="entry name" value="MFS_dom"/>
</dbReference>
<feature type="transmembrane region" description="Helical" evidence="7">
    <location>
        <begin position="234"/>
        <end position="253"/>
    </location>
</feature>
<evidence type="ECO:0000256" key="7">
    <source>
        <dbReference type="SAM" id="Phobius"/>
    </source>
</evidence>
<dbReference type="GO" id="GO:0022857">
    <property type="term" value="F:transmembrane transporter activity"/>
    <property type="evidence" value="ECO:0007669"/>
    <property type="project" value="InterPro"/>
</dbReference>
<keyword evidence="4 7" id="KW-0812">Transmembrane</keyword>
<dbReference type="Gene3D" id="1.20.1250.20">
    <property type="entry name" value="MFS general substrate transporter like domains"/>
    <property type="match status" value="1"/>
</dbReference>
<organism evidence="9 10">
    <name type="scientific">Levilactobacillus spicheri DSM 15429</name>
    <dbReference type="NCBI Taxonomy" id="1423805"/>
    <lineage>
        <taxon>Bacteria</taxon>
        <taxon>Bacillati</taxon>
        <taxon>Bacillota</taxon>
        <taxon>Bacilli</taxon>
        <taxon>Lactobacillales</taxon>
        <taxon>Lactobacillaceae</taxon>
        <taxon>Levilactobacillus</taxon>
    </lineage>
</organism>
<dbReference type="CDD" id="cd17503">
    <property type="entry name" value="MFS_LmrB_MDR_like"/>
    <property type="match status" value="1"/>
</dbReference>
<feature type="transmembrane region" description="Helical" evidence="7">
    <location>
        <begin position="274"/>
        <end position="295"/>
    </location>
</feature>
<feature type="transmembrane region" description="Helical" evidence="7">
    <location>
        <begin position="466"/>
        <end position="485"/>
    </location>
</feature>
<dbReference type="PANTHER" id="PTHR23501:SF1">
    <property type="entry name" value="TRANSPORT PROTEIN HSRA-RELATED"/>
    <property type="match status" value="1"/>
</dbReference>
<evidence type="ECO:0000256" key="4">
    <source>
        <dbReference type="ARBA" id="ARBA00022692"/>
    </source>
</evidence>
<comment type="subcellular location">
    <subcellularLocation>
        <location evidence="1">Cell membrane</location>
        <topology evidence="1">Multi-pass membrane protein</topology>
    </subcellularLocation>
</comment>